<name>A0ABU0ALQ3_9BACI</name>
<evidence type="ECO:0000313" key="2">
    <source>
        <dbReference type="EMBL" id="MDQ0271702.1"/>
    </source>
</evidence>
<evidence type="ECO:0000313" key="3">
    <source>
        <dbReference type="Proteomes" id="UP001238088"/>
    </source>
</evidence>
<keyword evidence="1" id="KW-1133">Transmembrane helix</keyword>
<keyword evidence="1" id="KW-0812">Transmembrane</keyword>
<comment type="caution">
    <text evidence="2">The sequence shown here is derived from an EMBL/GenBank/DDBJ whole genome shotgun (WGS) entry which is preliminary data.</text>
</comment>
<gene>
    <name evidence="2" type="ORF">J2S17_003590</name>
</gene>
<feature type="transmembrane region" description="Helical" evidence="1">
    <location>
        <begin position="16"/>
        <end position="37"/>
    </location>
</feature>
<evidence type="ECO:0000256" key="1">
    <source>
        <dbReference type="SAM" id="Phobius"/>
    </source>
</evidence>
<proteinExistence type="predicted"/>
<protein>
    <submittedName>
        <fullName evidence="2">Magnesium-transporting ATPase (P-type)</fullName>
    </submittedName>
</protein>
<dbReference type="Proteomes" id="UP001238088">
    <property type="component" value="Unassembled WGS sequence"/>
</dbReference>
<accession>A0ABU0ALQ3</accession>
<keyword evidence="1" id="KW-0472">Membrane</keyword>
<feature type="transmembrane region" description="Helical" evidence="1">
    <location>
        <begin position="57"/>
        <end position="80"/>
    </location>
</feature>
<dbReference type="EMBL" id="JAUSUB010000016">
    <property type="protein sequence ID" value="MDQ0271702.1"/>
    <property type="molecule type" value="Genomic_DNA"/>
</dbReference>
<reference evidence="2 3" key="1">
    <citation type="submission" date="2023-07" db="EMBL/GenBank/DDBJ databases">
        <title>Genomic Encyclopedia of Type Strains, Phase IV (KMG-IV): sequencing the most valuable type-strain genomes for metagenomic binning, comparative biology and taxonomic classification.</title>
        <authorList>
            <person name="Goeker M."/>
        </authorList>
    </citation>
    <scope>NUCLEOTIDE SEQUENCE [LARGE SCALE GENOMIC DNA]</scope>
    <source>
        <strain evidence="2 3">DSM 23494</strain>
    </source>
</reference>
<feature type="transmembrane region" description="Helical" evidence="1">
    <location>
        <begin position="87"/>
        <end position="109"/>
    </location>
</feature>
<feature type="transmembrane region" description="Helical" evidence="1">
    <location>
        <begin position="121"/>
        <end position="140"/>
    </location>
</feature>
<keyword evidence="3" id="KW-1185">Reference proteome</keyword>
<sequence length="154" mass="18147">MKLNTITQLFNMKSMWIIAVLVVIANFTYTSLYIYKYTLYEKIINLDQATYSILKNLTISLDIATSSIFILFIISTWIILKKKDDHLLLNYSFLCTILFVTLSFCNFLLTRLFSVSFYEIIWNMNNFIVLSAIILIYGLIKISSKRWYLNLKKS</sequence>
<organism evidence="2 3">
    <name type="scientific">Cytobacillus purgationiresistens</name>
    <dbReference type="NCBI Taxonomy" id="863449"/>
    <lineage>
        <taxon>Bacteria</taxon>
        <taxon>Bacillati</taxon>
        <taxon>Bacillota</taxon>
        <taxon>Bacilli</taxon>
        <taxon>Bacillales</taxon>
        <taxon>Bacillaceae</taxon>
        <taxon>Cytobacillus</taxon>
    </lineage>
</organism>